<protein>
    <submittedName>
        <fullName evidence="1">Uncharacterized protein</fullName>
    </submittedName>
</protein>
<evidence type="ECO:0000313" key="1">
    <source>
        <dbReference type="EMBL" id="BBE09074.1"/>
    </source>
</evidence>
<name>A0A2Z6EUE1_9BURK</name>
<dbReference type="AlphaFoldDB" id="A0A2Z6EUE1"/>
<gene>
    <name evidence="1" type="ORF">MCB1EB_0913</name>
</gene>
<reference evidence="1 2" key="1">
    <citation type="journal article" date="2018" name="Microbes Environ.">
        <title>Comparative Genomic Insights into Endofungal Lifestyles of Two Bacterial Endosymbionts, Mycoavidus cysteinexigens and Burkholderia rhizoxinica.</title>
        <authorList>
            <person name="Sharmin D."/>
            <person name="Guo Y."/>
            <person name="Nishizawa T."/>
            <person name="Ohshima S."/>
            <person name="Sato Y."/>
            <person name="Takashima Y."/>
            <person name="Narisawa K."/>
            <person name="Ohta H."/>
        </authorList>
    </citation>
    <scope>NUCLEOTIDE SEQUENCE [LARGE SCALE GENOMIC DNA]</scope>
    <source>
        <strain evidence="1 2">B1-EB</strain>
    </source>
</reference>
<dbReference type="RefSeq" id="WP_045362573.1">
    <property type="nucleotide sequence ID" value="NZ_AP018150.1"/>
</dbReference>
<organism evidence="1 2">
    <name type="scientific">Mycoavidus cysteinexigens</name>
    <dbReference type="NCBI Taxonomy" id="1553431"/>
    <lineage>
        <taxon>Bacteria</taxon>
        <taxon>Pseudomonadati</taxon>
        <taxon>Pseudomonadota</taxon>
        <taxon>Betaproteobacteria</taxon>
        <taxon>Burkholderiales</taxon>
        <taxon>Burkholderiaceae</taxon>
        <taxon>Mycoavidus</taxon>
    </lineage>
</organism>
<sequence length="143" mass="16570">MAVHELVKIEADIGYKLKLLLYSEQQFDYVEIRKLGWEIFYIDDKAIFDEESTHFEEAMRKFGCDSFFVATTLNILSDFSNIKAIKFPSNKYSIEKFQNASEFEMSLNDCLIFSIPTNFAILRTGEVLYTLYAGPSTFTACFK</sequence>
<dbReference type="EMBL" id="AP018150">
    <property type="protein sequence ID" value="BBE09074.1"/>
    <property type="molecule type" value="Genomic_DNA"/>
</dbReference>
<keyword evidence="2" id="KW-1185">Reference proteome</keyword>
<proteinExistence type="predicted"/>
<evidence type="ECO:0000313" key="2">
    <source>
        <dbReference type="Proteomes" id="UP000282597"/>
    </source>
</evidence>
<dbReference type="Proteomes" id="UP000282597">
    <property type="component" value="Chromosome"/>
</dbReference>
<dbReference type="KEGG" id="mcys:MCB1EB_0913"/>
<accession>A0A2Z6EUE1</accession>